<dbReference type="InterPro" id="IPR054418">
    <property type="entry name" value="MQNX/HUTI_composite_N"/>
</dbReference>
<gene>
    <name evidence="7" type="ORF">J2739_002231</name>
</gene>
<dbReference type="InterPro" id="IPR032466">
    <property type="entry name" value="Metal_Hydrolase"/>
</dbReference>
<keyword evidence="8" id="KW-1185">Reference proteome</keyword>
<dbReference type="SUPFAM" id="SSF51556">
    <property type="entry name" value="Metallo-dependent hydrolases"/>
    <property type="match status" value="1"/>
</dbReference>
<keyword evidence="3 7" id="KW-0378">Hydrolase</keyword>
<protein>
    <submittedName>
        <fullName evidence="7">Cytosine/adenosine deaminase-related metal-dependent hydrolase</fullName>
    </submittedName>
</protein>
<evidence type="ECO:0000259" key="6">
    <source>
        <dbReference type="Pfam" id="PF22039"/>
    </source>
</evidence>
<feature type="domain" description="Amidohydrolase-related" evidence="5">
    <location>
        <begin position="74"/>
        <end position="425"/>
    </location>
</feature>
<name>A0ABU1NDP4_9BURK</name>
<dbReference type="SUPFAM" id="SSF51338">
    <property type="entry name" value="Composite domain of metallo-dependent hydrolases"/>
    <property type="match status" value="1"/>
</dbReference>
<feature type="domain" description="Aminodeoxyfutalosine deaminase/Imidazolonepropionase-like composite" evidence="6">
    <location>
        <begin position="40"/>
        <end position="63"/>
    </location>
</feature>
<dbReference type="RefSeq" id="WP_309901488.1">
    <property type="nucleotide sequence ID" value="NZ_JAVDRF010000004.1"/>
</dbReference>
<sequence length="480" mass="51000">MTHPTTTPSHGDDAATFAADSLLLVPDHLLLRQGPVREHAVLVEGGKFLDIGPASELAAHHPHLTPIRLPGKALMPGMIDAHHHLTQSFGKSLAYGEPSEIFRRVWVPLEASLDDEFVYAVSKLAALESLRGGFTTVCDAGTRAKGDIGALATATQEAGLRCVLGLICNDGGNDSAPAERRALKARAEQFLQKWSGAKLVHPSLAISVPEAASDEMLVGVSALCAEARTIFQTHVNEHLASVERSVVQRGLRPLELLAHLGALGPQVLIAHGTLVTPSEINLLRQTDTAVSYNPVASQWKGNAVAPANLMAALGIRFGLGTDATRSDAFRLMDAAEAAQKLAFGLAVGDASSGGGWTWLDHATHEGARAVGLGHLIGEIEVGKEADFLLVDVDTPELCTSVDLTWDLVRLGNRDQIDAVFVAGRLRLWKGWPTDWDARALMREVSRMAGEAIARAPIQRLHPTAAQHRTLGAMVAGGAAQ</sequence>
<dbReference type="InterPro" id="IPR011059">
    <property type="entry name" value="Metal-dep_hydrolase_composite"/>
</dbReference>
<dbReference type="InterPro" id="IPR050287">
    <property type="entry name" value="MTA/SAH_deaminase"/>
</dbReference>
<evidence type="ECO:0000313" key="8">
    <source>
        <dbReference type="Proteomes" id="UP001184230"/>
    </source>
</evidence>
<dbReference type="Proteomes" id="UP001184230">
    <property type="component" value="Unassembled WGS sequence"/>
</dbReference>
<evidence type="ECO:0000256" key="4">
    <source>
        <dbReference type="ARBA" id="ARBA00022833"/>
    </source>
</evidence>
<dbReference type="GO" id="GO:0016787">
    <property type="term" value="F:hydrolase activity"/>
    <property type="evidence" value="ECO:0007669"/>
    <property type="project" value="UniProtKB-KW"/>
</dbReference>
<accession>A0ABU1NDP4</accession>
<comment type="similarity">
    <text evidence="1">Belongs to the metallo-dependent hydrolases superfamily. ATZ/TRZ family.</text>
</comment>
<organism evidence="7 8">
    <name type="scientific">Variovorax soli</name>
    <dbReference type="NCBI Taxonomy" id="376815"/>
    <lineage>
        <taxon>Bacteria</taxon>
        <taxon>Pseudomonadati</taxon>
        <taxon>Pseudomonadota</taxon>
        <taxon>Betaproteobacteria</taxon>
        <taxon>Burkholderiales</taxon>
        <taxon>Comamonadaceae</taxon>
        <taxon>Variovorax</taxon>
    </lineage>
</organism>
<evidence type="ECO:0000256" key="2">
    <source>
        <dbReference type="ARBA" id="ARBA00022723"/>
    </source>
</evidence>
<keyword evidence="4" id="KW-0862">Zinc</keyword>
<dbReference type="Gene3D" id="2.30.40.10">
    <property type="entry name" value="Urease, subunit C, domain 1"/>
    <property type="match status" value="1"/>
</dbReference>
<dbReference type="PANTHER" id="PTHR43794">
    <property type="entry name" value="AMINOHYDROLASE SSNA-RELATED"/>
    <property type="match status" value="1"/>
</dbReference>
<proteinExistence type="inferred from homology"/>
<dbReference type="EMBL" id="JAVDRF010000004">
    <property type="protein sequence ID" value="MDR6536458.1"/>
    <property type="molecule type" value="Genomic_DNA"/>
</dbReference>
<keyword evidence="2" id="KW-0479">Metal-binding</keyword>
<dbReference type="Gene3D" id="3.20.20.140">
    <property type="entry name" value="Metal-dependent hydrolases"/>
    <property type="match status" value="1"/>
</dbReference>
<dbReference type="InterPro" id="IPR006680">
    <property type="entry name" value="Amidohydro-rel"/>
</dbReference>
<dbReference type="PANTHER" id="PTHR43794:SF11">
    <property type="entry name" value="AMIDOHYDROLASE-RELATED DOMAIN-CONTAINING PROTEIN"/>
    <property type="match status" value="1"/>
</dbReference>
<comment type="caution">
    <text evidence="7">The sequence shown here is derived from an EMBL/GenBank/DDBJ whole genome shotgun (WGS) entry which is preliminary data.</text>
</comment>
<dbReference type="Pfam" id="PF01979">
    <property type="entry name" value="Amidohydro_1"/>
    <property type="match status" value="1"/>
</dbReference>
<reference evidence="7 8" key="1">
    <citation type="submission" date="2023-07" db="EMBL/GenBank/DDBJ databases">
        <title>Sorghum-associated microbial communities from plants grown in Nebraska, USA.</title>
        <authorList>
            <person name="Schachtman D."/>
        </authorList>
    </citation>
    <scope>NUCLEOTIDE SEQUENCE [LARGE SCALE GENOMIC DNA]</scope>
    <source>
        <strain evidence="7 8">DS1781</strain>
    </source>
</reference>
<evidence type="ECO:0000259" key="5">
    <source>
        <dbReference type="Pfam" id="PF01979"/>
    </source>
</evidence>
<dbReference type="Pfam" id="PF22039">
    <property type="entry name" value="HUTI_composite_bact"/>
    <property type="match status" value="1"/>
</dbReference>
<evidence type="ECO:0000256" key="1">
    <source>
        <dbReference type="ARBA" id="ARBA00006745"/>
    </source>
</evidence>
<evidence type="ECO:0000256" key="3">
    <source>
        <dbReference type="ARBA" id="ARBA00022801"/>
    </source>
</evidence>
<evidence type="ECO:0000313" key="7">
    <source>
        <dbReference type="EMBL" id="MDR6536458.1"/>
    </source>
</evidence>